<evidence type="ECO:0000256" key="1">
    <source>
        <dbReference type="SAM" id="Phobius"/>
    </source>
</evidence>
<keyword evidence="1" id="KW-0472">Membrane</keyword>
<feature type="transmembrane region" description="Helical" evidence="1">
    <location>
        <begin position="52"/>
        <end position="76"/>
    </location>
</feature>
<keyword evidence="1" id="KW-0812">Transmembrane</keyword>
<comment type="caution">
    <text evidence="2">The sequence shown here is derived from an EMBL/GenBank/DDBJ whole genome shotgun (WGS) entry which is preliminary data.</text>
</comment>
<protein>
    <submittedName>
        <fullName evidence="2">ABC transporter permease</fullName>
    </submittedName>
</protein>
<dbReference type="RefSeq" id="WP_190268757.1">
    <property type="nucleotide sequence ID" value="NZ_BAABAD010000005.1"/>
</dbReference>
<feature type="transmembrane region" description="Helical" evidence="1">
    <location>
        <begin position="172"/>
        <end position="190"/>
    </location>
</feature>
<feature type="transmembrane region" description="Helical" evidence="1">
    <location>
        <begin position="20"/>
        <end position="40"/>
    </location>
</feature>
<accession>A0ABR7WI40</accession>
<evidence type="ECO:0000313" key="2">
    <source>
        <dbReference type="EMBL" id="MBD1322431.1"/>
    </source>
</evidence>
<proteinExistence type="predicted"/>
<organism evidence="2 3">
    <name type="scientific">Gordonia hankookensis</name>
    <dbReference type="NCBI Taxonomy" id="589403"/>
    <lineage>
        <taxon>Bacteria</taxon>
        <taxon>Bacillati</taxon>
        <taxon>Actinomycetota</taxon>
        <taxon>Actinomycetes</taxon>
        <taxon>Mycobacteriales</taxon>
        <taxon>Gordoniaceae</taxon>
        <taxon>Gordonia</taxon>
    </lineage>
</organism>
<feature type="transmembrane region" description="Helical" evidence="1">
    <location>
        <begin position="144"/>
        <end position="165"/>
    </location>
</feature>
<evidence type="ECO:0000313" key="3">
    <source>
        <dbReference type="Proteomes" id="UP000602395"/>
    </source>
</evidence>
<feature type="transmembrane region" description="Helical" evidence="1">
    <location>
        <begin position="97"/>
        <end position="124"/>
    </location>
</feature>
<dbReference type="EMBL" id="JACWMS010000006">
    <property type="protein sequence ID" value="MBD1322431.1"/>
    <property type="molecule type" value="Genomic_DNA"/>
</dbReference>
<keyword evidence="3" id="KW-1185">Reference proteome</keyword>
<keyword evidence="1" id="KW-1133">Transmembrane helix</keyword>
<reference evidence="2 3" key="1">
    <citation type="submission" date="2020-09" db="EMBL/GenBank/DDBJ databases">
        <title>Novel species in genus Gordonia.</title>
        <authorList>
            <person name="Zhang G."/>
        </authorList>
    </citation>
    <scope>NUCLEOTIDE SEQUENCE [LARGE SCALE GENOMIC DNA]</scope>
    <source>
        <strain evidence="2 3">ON-33</strain>
    </source>
</reference>
<feature type="transmembrane region" description="Helical" evidence="1">
    <location>
        <begin position="223"/>
        <end position="244"/>
    </location>
</feature>
<dbReference type="Proteomes" id="UP000602395">
    <property type="component" value="Unassembled WGS sequence"/>
</dbReference>
<name>A0ABR7WI40_9ACTN</name>
<sequence>MIAAMNAERIKLTSTRSPYWCIAVVVVLAVAVAALTGATSTAPLGPSPGESAWTALIGLNAFGVLVLMIMAVLAVTSEYRFGTIRTTFQAIPKRSTVLLAKAGVFGALAVAVTLVLAVVGIFLVRGLAGSSSGIELGDPGVVRQIWGTPVIAALYVLIGLGVGAIVRHTAGAIVIVLIWNLALESILSILPKVGEHIAPFLPFANGSRFLNEGAGDTQYHWNIYGSLIYFAVFAVIVFMIGIVMTERRDA</sequence>
<gene>
    <name evidence="2" type="ORF">IDF66_22865</name>
</gene>